<name>A0A6A4NP28_LUPAL</name>
<protein>
    <submittedName>
        <fullName evidence="2">Uncharacterized protein</fullName>
    </submittedName>
</protein>
<dbReference type="EMBL" id="WOCE01000018">
    <property type="protein sequence ID" value="KAE9593883.1"/>
    <property type="molecule type" value="Genomic_DNA"/>
</dbReference>
<evidence type="ECO:0000256" key="1">
    <source>
        <dbReference type="SAM" id="MobiDB-lite"/>
    </source>
</evidence>
<gene>
    <name evidence="2" type="ORF">Lalb_Chr18g0047761</name>
</gene>
<organism evidence="2 3">
    <name type="scientific">Lupinus albus</name>
    <name type="common">White lupine</name>
    <name type="synonym">Lupinus termis</name>
    <dbReference type="NCBI Taxonomy" id="3870"/>
    <lineage>
        <taxon>Eukaryota</taxon>
        <taxon>Viridiplantae</taxon>
        <taxon>Streptophyta</taxon>
        <taxon>Embryophyta</taxon>
        <taxon>Tracheophyta</taxon>
        <taxon>Spermatophyta</taxon>
        <taxon>Magnoliopsida</taxon>
        <taxon>eudicotyledons</taxon>
        <taxon>Gunneridae</taxon>
        <taxon>Pentapetalae</taxon>
        <taxon>rosids</taxon>
        <taxon>fabids</taxon>
        <taxon>Fabales</taxon>
        <taxon>Fabaceae</taxon>
        <taxon>Papilionoideae</taxon>
        <taxon>50 kb inversion clade</taxon>
        <taxon>genistoids sensu lato</taxon>
        <taxon>core genistoids</taxon>
        <taxon>Genisteae</taxon>
        <taxon>Lupinus</taxon>
    </lineage>
</organism>
<accession>A0A6A4NP28</accession>
<proteinExistence type="predicted"/>
<sequence>MGRGKGKGKNQSVIAAMSEEPRKRGRPLKPLTYEIEEVEITEKIEKDEENVNGIKIFGPKKFIR</sequence>
<comment type="caution">
    <text evidence="2">The sequence shown here is derived from an EMBL/GenBank/DDBJ whole genome shotgun (WGS) entry which is preliminary data.</text>
</comment>
<evidence type="ECO:0000313" key="3">
    <source>
        <dbReference type="Proteomes" id="UP000447434"/>
    </source>
</evidence>
<dbReference type="Proteomes" id="UP000447434">
    <property type="component" value="Chromosome 18"/>
</dbReference>
<keyword evidence="3" id="KW-1185">Reference proteome</keyword>
<reference evidence="3" key="1">
    <citation type="journal article" date="2020" name="Nat. Commun.">
        <title>Genome sequence of the cluster root forming white lupin.</title>
        <authorList>
            <person name="Hufnagel B."/>
            <person name="Marques A."/>
            <person name="Soriano A."/>
            <person name="Marques L."/>
            <person name="Divol F."/>
            <person name="Doumas P."/>
            <person name="Sallet E."/>
            <person name="Mancinotti D."/>
            <person name="Carrere S."/>
            <person name="Marande W."/>
            <person name="Arribat S."/>
            <person name="Keller J."/>
            <person name="Huneau C."/>
            <person name="Blein T."/>
            <person name="Aime D."/>
            <person name="Laguerre M."/>
            <person name="Taylor J."/>
            <person name="Schubert V."/>
            <person name="Nelson M."/>
            <person name="Geu-Flores F."/>
            <person name="Crespi M."/>
            <person name="Gallardo-Guerrero K."/>
            <person name="Delaux P.-M."/>
            <person name="Salse J."/>
            <person name="Berges H."/>
            <person name="Guyot R."/>
            <person name="Gouzy J."/>
            <person name="Peret B."/>
        </authorList>
    </citation>
    <scope>NUCLEOTIDE SEQUENCE [LARGE SCALE GENOMIC DNA]</scope>
    <source>
        <strain evidence="3">cv. Amiga</strain>
    </source>
</reference>
<evidence type="ECO:0000313" key="2">
    <source>
        <dbReference type="EMBL" id="KAE9593883.1"/>
    </source>
</evidence>
<dbReference type="AlphaFoldDB" id="A0A6A4NP28"/>
<feature type="region of interest" description="Disordered" evidence="1">
    <location>
        <begin position="1"/>
        <end position="28"/>
    </location>
</feature>